<comment type="subcellular location">
    <subcellularLocation>
        <location evidence="1">Membrane</location>
        <topology evidence="1">Multi-pass membrane protein</topology>
    </subcellularLocation>
</comment>
<evidence type="ECO:0000256" key="4">
    <source>
        <dbReference type="ARBA" id="ARBA00023136"/>
    </source>
</evidence>
<feature type="compositionally biased region" description="Polar residues" evidence="7">
    <location>
        <begin position="1089"/>
        <end position="1104"/>
    </location>
</feature>
<feature type="compositionally biased region" description="Polar residues" evidence="7">
    <location>
        <begin position="1050"/>
        <end position="1064"/>
    </location>
</feature>
<comment type="caution">
    <text evidence="10">The sequence shown here is derived from an EMBL/GenBank/DDBJ whole genome shotgun (WGS) entry which is preliminary data.</text>
</comment>
<keyword evidence="5 10" id="KW-0675">Receptor</keyword>
<proteinExistence type="predicted"/>
<feature type="region of interest" description="Disordered" evidence="7">
    <location>
        <begin position="970"/>
        <end position="1005"/>
    </location>
</feature>
<name>A0A210R6L8_MIZYE</name>
<dbReference type="InterPro" id="IPR001828">
    <property type="entry name" value="ANF_lig-bd_rcpt"/>
</dbReference>
<dbReference type="Proteomes" id="UP000242188">
    <property type="component" value="Unassembled WGS sequence"/>
</dbReference>
<dbReference type="EMBL" id="NEDP02000155">
    <property type="protein sequence ID" value="OWF56546.1"/>
    <property type="molecule type" value="Genomic_DNA"/>
</dbReference>
<feature type="compositionally biased region" description="Polar residues" evidence="7">
    <location>
        <begin position="990"/>
        <end position="1005"/>
    </location>
</feature>
<evidence type="ECO:0000256" key="5">
    <source>
        <dbReference type="ARBA" id="ARBA00023170"/>
    </source>
</evidence>
<dbReference type="Gene3D" id="3.40.50.2300">
    <property type="match status" value="4"/>
</dbReference>
<dbReference type="PANTHER" id="PTHR24060">
    <property type="entry name" value="METABOTROPIC GLUTAMATE RECEPTOR"/>
    <property type="match status" value="1"/>
</dbReference>
<dbReference type="InterPro" id="IPR000337">
    <property type="entry name" value="GPCR_3"/>
</dbReference>
<evidence type="ECO:0000256" key="7">
    <source>
        <dbReference type="SAM" id="MobiDB-lite"/>
    </source>
</evidence>
<dbReference type="STRING" id="6573.A0A210R6L8"/>
<evidence type="ECO:0000313" key="10">
    <source>
        <dbReference type="EMBL" id="OWF56546.1"/>
    </source>
</evidence>
<reference evidence="10 11" key="1">
    <citation type="journal article" date="2017" name="Nat. Ecol. Evol.">
        <title>Scallop genome provides insights into evolution of bilaterian karyotype and development.</title>
        <authorList>
            <person name="Wang S."/>
            <person name="Zhang J."/>
            <person name="Jiao W."/>
            <person name="Li J."/>
            <person name="Xun X."/>
            <person name="Sun Y."/>
            <person name="Guo X."/>
            <person name="Huan P."/>
            <person name="Dong B."/>
            <person name="Zhang L."/>
            <person name="Hu X."/>
            <person name="Sun X."/>
            <person name="Wang J."/>
            <person name="Zhao C."/>
            <person name="Wang Y."/>
            <person name="Wang D."/>
            <person name="Huang X."/>
            <person name="Wang R."/>
            <person name="Lv J."/>
            <person name="Li Y."/>
            <person name="Zhang Z."/>
            <person name="Liu B."/>
            <person name="Lu W."/>
            <person name="Hui Y."/>
            <person name="Liang J."/>
            <person name="Zhou Z."/>
            <person name="Hou R."/>
            <person name="Li X."/>
            <person name="Liu Y."/>
            <person name="Li H."/>
            <person name="Ning X."/>
            <person name="Lin Y."/>
            <person name="Zhao L."/>
            <person name="Xing Q."/>
            <person name="Dou J."/>
            <person name="Li Y."/>
            <person name="Mao J."/>
            <person name="Guo H."/>
            <person name="Dou H."/>
            <person name="Li T."/>
            <person name="Mu C."/>
            <person name="Jiang W."/>
            <person name="Fu Q."/>
            <person name="Fu X."/>
            <person name="Miao Y."/>
            <person name="Liu J."/>
            <person name="Yu Q."/>
            <person name="Li R."/>
            <person name="Liao H."/>
            <person name="Li X."/>
            <person name="Kong Y."/>
            <person name="Jiang Z."/>
            <person name="Chourrout D."/>
            <person name="Li R."/>
            <person name="Bao Z."/>
        </authorList>
    </citation>
    <scope>NUCLEOTIDE SEQUENCE [LARGE SCALE GENOMIC DNA]</scope>
    <source>
        <strain evidence="10 11">PY_sf001</strain>
    </source>
</reference>
<evidence type="ECO:0000259" key="9">
    <source>
        <dbReference type="Pfam" id="PF01094"/>
    </source>
</evidence>
<feature type="region of interest" description="Disordered" evidence="7">
    <location>
        <begin position="1022"/>
        <end position="1121"/>
    </location>
</feature>
<evidence type="ECO:0000256" key="3">
    <source>
        <dbReference type="ARBA" id="ARBA00022989"/>
    </source>
</evidence>
<protein>
    <submittedName>
        <fullName evidence="10">Metabotropic glutamate receptor 5</fullName>
    </submittedName>
</protein>
<dbReference type="AlphaFoldDB" id="A0A210R6L8"/>
<dbReference type="Pfam" id="PF01094">
    <property type="entry name" value="ANF_receptor"/>
    <property type="match status" value="2"/>
</dbReference>
<feature type="domain" description="Receptor ligand binding region" evidence="9">
    <location>
        <begin position="476"/>
        <end position="856"/>
    </location>
</feature>
<dbReference type="GO" id="GO:0004930">
    <property type="term" value="F:G protein-coupled receptor activity"/>
    <property type="evidence" value="ECO:0007669"/>
    <property type="project" value="InterPro"/>
</dbReference>
<feature type="domain" description="Receptor ligand binding region" evidence="9">
    <location>
        <begin position="41"/>
        <end position="334"/>
    </location>
</feature>
<dbReference type="GO" id="GO:0016020">
    <property type="term" value="C:membrane"/>
    <property type="evidence" value="ECO:0007669"/>
    <property type="project" value="UniProtKB-SubCell"/>
</dbReference>
<dbReference type="InterPro" id="IPR050726">
    <property type="entry name" value="mGluR"/>
</dbReference>
<evidence type="ECO:0000256" key="6">
    <source>
        <dbReference type="ARBA" id="ARBA00023180"/>
    </source>
</evidence>
<keyword evidence="6" id="KW-0325">Glycoprotein</keyword>
<keyword evidence="4 8" id="KW-0472">Membrane</keyword>
<feature type="compositionally biased region" description="Basic and acidic residues" evidence="7">
    <location>
        <begin position="1069"/>
        <end position="1088"/>
    </location>
</feature>
<dbReference type="OrthoDB" id="425344at2759"/>
<evidence type="ECO:0000256" key="2">
    <source>
        <dbReference type="ARBA" id="ARBA00022692"/>
    </source>
</evidence>
<evidence type="ECO:0000256" key="1">
    <source>
        <dbReference type="ARBA" id="ARBA00004141"/>
    </source>
</evidence>
<keyword evidence="2 8" id="KW-0812">Transmembrane</keyword>
<dbReference type="CDD" id="cd06350">
    <property type="entry name" value="PBP1_GPCR_family_C-like"/>
    <property type="match status" value="1"/>
</dbReference>
<evidence type="ECO:0000313" key="11">
    <source>
        <dbReference type="Proteomes" id="UP000242188"/>
    </source>
</evidence>
<keyword evidence="11" id="KW-1185">Reference proteome</keyword>
<sequence>MYDDCGIERYSAFGALDAVSTKFPKDIRECYGDGAYELFLGVLGTSRSQTTSNVLNMLGSNIPVISPFATLPELANFPNFLRTTPADNDQVQVVIQLLKDLNWTYIAALYTNDNYGSSGMEKILQLARENGICVDVVQAINSTENFANIATLENFLNILIHQKKQTKNKTLGIVYFGQKNVIERLLIRLNQLLTIEYRGFHWIMSDFVGTSVEVFNDADDVSDGTITVSTSSVMIQEAQQFFEDKWNAALTTTNLSSPLDKLIAEYRTENPTAGIDWRNDFIMPIVDAVYVIATALKQALFKKCRNYTIICDGFEDYLDNEFLNIMKNTTVDYGLLNYTAGPKELVDLGRQVRFDPHGNILPDRSSPLYDINMYNVTRKSFVKVGTYKNTTLSLNSSLLASHQQLSSCASNCSNCTVLPPIPYKYVDGDVLLMGMFSIHDPKDEEHAFACGKFRNYTLDVIGQESFFHAIYRLRNLTKIQFGGISFDDCYSSTVGSLTVTQFLSGTTKLPFGSTGQTIDPTKVLGVIGPYPSGVTVPLTLLFSRLKLPSVSYASSSPDLDDVINYPYFLRTVPSDVTQVEAMVKIIEHMGWKRVGMLYVNNNYGSKGKALFMDKAASSGICVTTPIEMSETGNQNELYQISLDIKSKGEEVIVYFGTEARIVDLLTEMKRRVEQNSFRYDFVFLASEDWGDSNNIGSKLGSVAKGAITFKFEIKSADVGFEDYLRNRKPVLEPTNRWYREYWREYFNCDPEGDFDKRIGKTCSKDLQFSQQDLSNFVDDQRVIHTMNAVYALGLGLNEVKDLCPPDNLHGCQYLKEQPEDVVKHILNIELQSGSESFPIFDEKGNGNLGFTILNLQVAGQDTYDYLEVGTYKAGRLDLSKNLLKFYNHNGSGREITAPCGSSCECFVTTTFTTTEATTQGPTVTSTAEYQTSTIVIIAVVSSSCLLLLLLLLIVVVCFCKLRREYDGPNASKPLKRYYNTPSEPSGGGISQVSKPPSDIQFINPQGMSSDIKYMGPVSTYDGEQKGGIANGPKGQVNRAFSDPYLHPAIGSNSSEQMYRQQTPMSEGYDQGRNDYRRNESPVRCRNREPVTNSSPMSESNTSNYRPDLPPREEGIPNLKQYQLPNGYPRMGTSHVINGSPPVGNSPTDSDHALLNLLAGNNNVTPTDDSPVFSMSDQGSPFGEMHERDRKAQFASLKKKQKRLYNQTAMEATQSVEKISRV</sequence>
<organism evidence="10 11">
    <name type="scientific">Mizuhopecten yessoensis</name>
    <name type="common">Japanese scallop</name>
    <name type="synonym">Patinopecten yessoensis</name>
    <dbReference type="NCBI Taxonomy" id="6573"/>
    <lineage>
        <taxon>Eukaryota</taxon>
        <taxon>Metazoa</taxon>
        <taxon>Spiralia</taxon>
        <taxon>Lophotrochozoa</taxon>
        <taxon>Mollusca</taxon>
        <taxon>Bivalvia</taxon>
        <taxon>Autobranchia</taxon>
        <taxon>Pteriomorphia</taxon>
        <taxon>Pectinida</taxon>
        <taxon>Pectinoidea</taxon>
        <taxon>Pectinidae</taxon>
        <taxon>Mizuhopecten</taxon>
    </lineage>
</organism>
<gene>
    <name evidence="10" type="ORF">KP79_PYT12022</name>
</gene>
<dbReference type="InterPro" id="IPR028082">
    <property type="entry name" value="Peripla_BP_I"/>
</dbReference>
<dbReference type="SUPFAM" id="SSF53822">
    <property type="entry name" value="Periplasmic binding protein-like I"/>
    <property type="match status" value="2"/>
</dbReference>
<accession>A0A210R6L8</accession>
<feature type="transmembrane region" description="Helical" evidence="8">
    <location>
        <begin position="934"/>
        <end position="959"/>
    </location>
</feature>
<dbReference type="PRINTS" id="PR00248">
    <property type="entry name" value="GPCRMGR"/>
</dbReference>
<evidence type="ECO:0000256" key="8">
    <source>
        <dbReference type="SAM" id="Phobius"/>
    </source>
</evidence>
<keyword evidence="3 8" id="KW-1133">Transmembrane helix</keyword>